<keyword evidence="3" id="KW-0067">ATP-binding</keyword>
<organism evidence="5 6">
    <name type="scientific">Solimonas terrae</name>
    <dbReference type="NCBI Taxonomy" id="1396819"/>
    <lineage>
        <taxon>Bacteria</taxon>
        <taxon>Pseudomonadati</taxon>
        <taxon>Pseudomonadota</taxon>
        <taxon>Gammaproteobacteria</taxon>
        <taxon>Nevskiales</taxon>
        <taxon>Nevskiaceae</taxon>
        <taxon>Solimonas</taxon>
    </lineage>
</organism>
<evidence type="ECO:0000313" key="6">
    <source>
        <dbReference type="Proteomes" id="UP000472676"/>
    </source>
</evidence>
<name>A0A6M2BWY9_9GAMM</name>
<reference evidence="5 6" key="1">
    <citation type="journal article" date="2014" name="Int. J. Syst. Evol. Microbiol.">
        <title>Solimonas terrae sp. nov., isolated from soil.</title>
        <authorList>
            <person name="Kim S.J."/>
            <person name="Moon J.Y."/>
            <person name="Weon H.Y."/>
            <person name="Ahn J.H."/>
            <person name="Chen W.M."/>
            <person name="Kwon S.W."/>
        </authorList>
    </citation>
    <scope>NUCLEOTIDE SEQUENCE [LARGE SCALE GENOMIC DNA]</scope>
    <source>
        <strain evidence="5 6">KIS83-12</strain>
    </source>
</reference>
<dbReference type="Gene3D" id="3.40.367.20">
    <property type="match status" value="1"/>
</dbReference>
<comment type="caution">
    <text evidence="5">The sequence shown here is derived from an EMBL/GenBank/DDBJ whole genome shotgun (WGS) entry which is preliminary data.</text>
</comment>
<evidence type="ECO:0000256" key="4">
    <source>
        <dbReference type="RuleBase" id="RU004046"/>
    </source>
</evidence>
<proteinExistence type="inferred from homology"/>
<dbReference type="PANTHER" id="PTHR47690">
    <property type="entry name" value="GLUCOKINASE"/>
    <property type="match status" value="1"/>
</dbReference>
<dbReference type="CDD" id="cd24008">
    <property type="entry name" value="ASKHA_NBD_GLK"/>
    <property type="match status" value="1"/>
</dbReference>
<evidence type="ECO:0000313" key="5">
    <source>
        <dbReference type="EMBL" id="NGY06805.1"/>
    </source>
</evidence>
<dbReference type="InterPro" id="IPR003836">
    <property type="entry name" value="Glucokinase"/>
</dbReference>
<keyword evidence="3" id="KW-0547">Nucleotide-binding</keyword>
<dbReference type="RefSeq" id="WP_166261102.1">
    <property type="nucleotide sequence ID" value="NZ_JAAMOW010000011.1"/>
</dbReference>
<dbReference type="InterPro" id="IPR043129">
    <property type="entry name" value="ATPase_NBD"/>
</dbReference>
<evidence type="ECO:0000256" key="1">
    <source>
        <dbReference type="ARBA" id="ARBA00022679"/>
    </source>
</evidence>
<dbReference type="InterPro" id="IPR050201">
    <property type="entry name" value="Bacterial_glucokinase"/>
</dbReference>
<evidence type="ECO:0000256" key="2">
    <source>
        <dbReference type="ARBA" id="ARBA00022777"/>
    </source>
</evidence>
<comment type="similarity">
    <text evidence="3 4">Belongs to the bacterial glucokinase family.</text>
</comment>
<keyword evidence="3" id="KW-0324">Glycolysis</keyword>
<gene>
    <name evidence="3 5" type="primary">glk</name>
    <name evidence="5" type="ORF">G7Y85_18685</name>
</gene>
<dbReference type="GO" id="GO:0005524">
    <property type="term" value="F:ATP binding"/>
    <property type="evidence" value="ECO:0007669"/>
    <property type="project" value="UniProtKB-UniRule"/>
</dbReference>
<dbReference type="GO" id="GO:0006096">
    <property type="term" value="P:glycolytic process"/>
    <property type="evidence" value="ECO:0007669"/>
    <property type="project" value="UniProtKB-UniRule"/>
</dbReference>
<accession>A0A6M2BWY9</accession>
<dbReference type="AlphaFoldDB" id="A0A6M2BWY9"/>
<dbReference type="GO" id="GO:0005829">
    <property type="term" value="C:cytosol"/>
    <property type="evidence" value="ECO:0007669"/>
    <property type="project" value="TreeGrafter"/>
</dbReference>
<dbReference type="HAMAP" id="MF_00524">
    <property type="entry name" value="Glucokinase"/>
    <property type="match status" value="1"/>
</dbReference>
<dbReference type="NCBIfam" id="TIGR00749">
    <property type="entry name" value="glk"/>
    <property type="match status" value="1"/>
</dbReference>
<feature type="binding site" evidence="3">
    <location>
        <begin position="12"/>
        <end position="17"/>
    </location>
    <ligand>
        <name>ATP</name>
        <dbReference type="ChEBI" id="CHEBI:30616"/>
    </ligand>
</feature>
<comment type="catalytic activity">
    <reaction evidence="3">
        <text>D-glucose + ATP = D-glucose 6-phosphate + ADP + H(+)</text>
        <dbReference type="Rhea" id="RHEA:17825"/>
        <dbReference type="ChEBI" id="CHEBI:4167"/>
        <dbReference type="ChEBI" id="CHEBI:15378"/>
        <dbReference type="ChEBI" id="CHEBI:30616"/>
        <dbReference type="ChEBI" id="CHEBI:61548"/>
        <dbReference type="ChEBI" id="CHEBI:456216"/>
        <dbReference type="EC" id="2.7.1.2"/>
    </reaction>
</comment>
<dbReference type="EMBL" id="JAAMOW010000011">
    <property type="protein sequence ID" value="NGY06805.1"/>
    <property type="molecule type" value="Genomic_DNA"/>
</dbReference>
<sequence>MTVISPSSFLVADIGGTNARFAIADADGQGRPTLAAIRELRASEYPTLAAAAGDYLASLGTERPRTGVFAVASPVTSDAIRFTNSPWSFSVRALQTELALEALVLINDFAAVAHAVANLRRDDVRAIGVDTTTLAGDGGDGHYVVLGPGTGLGVGALARRGGVSIVIETEGGHVGFAPGNAYELKLLEALWRDHPRISAERLLSGQGLLNLYRAVCAVDGEPASVDTPEQISRQAAAAPESACGRSVALFCELLGAFAGDAVLMHGAWGGVYLAGGITQKLLPWIERGGFRGRFESKGRFETLMKRVPVLAITHPQPGLLGAAARGLLARPDR</sequence>
<dbReference type="PANTHER" id="PTHR47690:SF1">
    <property type="entry name" value="GLUCOKINASE"/>
    <property type="match status" value="1"/>
</dbReference>
<dbReference type="Pfam" id="PF02685">
    <property type="entry name" value="Glucokinase"/>
    <property type="match status" value="1"/>
</dbReference>
<dbReference type="SUPFAM" id="SSF53067">
    <property type="entry name" value="Actin-like ATPase domain"/>
    <property type="match status" value="1"/>
</dbReference>
<protein>
    <recommendedName>
        <fullName evidence="3">Glucokinase</fullName>
        <ecNumber evidence="3">2.7.1.2</ecNumber>
    </recommendedName>
    <alternativeName>
        <fullName evidence="3">Glucose kinase</fullName>
    </alternativeName>
</protein>
<dbReference type="EC" id="2.7.1.2" evidence="3"/>
<dbReference type="GO" id="GO:0005536">
    <property type="term" value="F:D-glucose binding"/>
    <property type="evidence" value="ECO:0007669"/>
    <property type="project" value="InterPro"/>
</dbReference>
<comment type="subcellular location">
    <subcellularLocation>
        <location evidence="3">Cytoplasm</location>
    </subcellularLocation>
</comment>
<keyword evidence="3" id="KW-0963">Cytoplasm</keyword>
<dbReference type="Gene3D" id="3.30.420.40">
    <property type="match status" value="1"/>
</dbReference>
<dbReference type="GO" id="GO:0004340">
    <property type="term" value="F:glucokinase activity"/>
    <property type="evidence" value="ECO:0007669"/>
    <property type="project" value="UniProtKB-UniRule"/>
</dbReference>
<keyword evidence="2 3" id="KW-0418">Kinase</keyword>
<dbReference type="NCBIfam" id="NF009073">
    <property type="entry name" value="PRK12408.1"/>
    <property type="match status" value="1"/>
</dbReference>
<evidence type="ECO:0000256" key="3">
    <source>
        <dbReference type="HAMAP-Rule" id="MF_00524"/>
    </source>
</evidence>
<keyword evidence="6" id="KW-1185">Reference proteome</keyword>
<keyword evidence="1 3" id="KW-0808">Transferase</keyword>
<dbReference type="Proteomes" id="UP000472676">
    <property type="component" value="Unassembled WGS sequence"/>
</dbReference>